<dbReference type="AlphaFoldDB" id="A0AAV2ZBW4"/>
<protein>
    <recommendedName>
        <fullName evidence="2">CID domain-containing protein</fullName>
    </recommendedName>
</protein>
<keyword evidence="4" id="KW-1185">Reference proteome</keyword>
<evidence type="ECO:0000256" key="1">
    <source>
        <dbReference type="SAM" id="MobiDB-lite"/>
    </source>
</evidence>
<feature type="domain" description="CID" evidence="2">
    <location>
        <begin position="172"/>
        <end position="285"/>
    </location>
</feature>
<accession>A0AAV2ZBW4</accession>
<dbReference type="InterPro" id="IPR006569">
    <property type="entry name" value="CID_dom"/>
</dbReference>
<dbReference type="InterPro" id="IPR008942">
    <property type="entry name" value="ENTH_VHS"/>
</dbReference>
<sequence length="847" mass="95256">MSDNWNLDVKFQGRSIGLVGRLPAEKRPLLRELPRKLVVNTKAKLAAIPHKGFFCKFFAKHCEDIKMYMKKNECALCVQFVASTYNFTLYLIVPVSLKGLKCLHRLRKSGASAESIKSLCTDRDGVVIGFIVSEVNTELEKKLQQRQQGMQELASTAKALSSTFGDPMLEFDLLLDQLDTKPSAIQVCSQFIVRHQNLHEQIRSKLCDAMEMVESSKGKSNIIFVVHDVIKSIRAGYPPDERNAKMRTSSLLLSLEKCLHRLLTSLSDDTKHSSNVRAVIDFWTKWGLEFSKPCDDESTEMSSRDATIAKIDETFEILEKDGALGSDASSSPVKQTPSAEVSSFMKKHNIQPGPWELYLGKGSSQELDELDSAMSHNTKYFTFNHWDPSEKGGRRAGEYFLHHYVKNNMPHLLHSSPKRTTAKRKRVKNALAVFKEAFLCTWDLDEAATRAVLDVVDEAVLDDIWKKMETIKCVNASAFVFGKIRRLKTIEFAKNPEIDAIVELILDEEKLKEATLIAEMVKVFKLDSMAREALEKVRSKKDLCKIAKELCDRCKEHMVANASVHVVKLSHKARASNNPKKAYSSAMKSMMARQMRLSAFFSAENKKKRRIERASASPSPESDAATPPVDLTDAELAALKRRIPKPPKLLFKKVDMSTITFRESNDNGSVGVAVSGIPNSGRGLFNISDHPWPAFSVVCIFGARRITKEQHHDGLNKVARCGELGETFVVVNGVVRDVEKFQMQYGHRLMPYDGLVDADGSVGGFPNDRVYEYPADIYWDASGFYNNCILVPGCVLENPQDTTSPIVLNQLYIVTWKEVAVREEFFLAYGTSYYEEDEGKPPSRSVQ</sequence>
<reference evidence="3" key="2">
    <citation type="journal article" date="2023" name="Microbiol Resour">
        <title>Decontamination and Annotation of the Draft Genome Sequence of the Oomycete Lagenidium giganteum ARSEF 373.</title>
        <authorList>
            <person name="Morgan W.R."/>
            <person name="Tartar A."/>
        </authorList>
    </citation>
    <scope>NUCLEOTIDE SEQUENCE</scope>
    <source>
        <strain evidence="3">ARSEF 373</strain>
    </source>
</reference>
<evidence type="ECO:0000313" key="3">
    <source>
        <dbReference type="EMBL" id="DBA03519.1"/>
    </source>
</evidence>
<evidence type="ECO:0000313" key="4">
    <source>
        <dbReference type="Proteomes" id="UP001146120"/>
    </source>
</evidence>
<dbReference type="Gene3D" id="1.25.40.90">
    <property type="match status" value="1"/>
</dbReference>
<dbReference type="EMBL" id="DAKRPA010000018">
    <property type="protein sequence ID" value="DBA03519.1"/>
    <property type="molecule type" value="Genomic_DNA"/>
</dbReference>
<name>A0AAV2ZBW4_9STRA</name>
<feature type="region of interest" description="Disordered" evidence="1">
    <location>
        <begin position="609"/>
        <end position="628"/>
    </location>
</feature>
<feature type="compositionally biased region" description="Low complexity" evidence="1">
    <location>
        <begin position="614"/>
        <end position="628"/>
    </location>
</feature>
<reference evidence="3" key="1">
    <citation type="submission" date="2022-11" db="EMBL/GenBank/DDBJ databases">
        <authorList>
            <person name="Morgan W.R."/>
            <person name="Tartar A."/>
        </authorList>
    </citation>
    <scope>NUCLEOTIDE SEQUENCE</scope>
    <source>
        <strain evidence="3">ARSEF 373</strain>
    </source>
</reference>
<gene>
    <name evidence="3" type="ORF">N0F65_011420</name>
</gene>
<dbReference type="Proteomes" id="UP001146120">
    <property type="component" value="Unassembled WGS sequence"/>
</dbReference>
<organism evidence="3 4">
    <name type="scientific">Lagenidium giganteum</name>
    <dbReference type="NCBI Taxonomy" id="4803"/>
    <lineage>
        <taxon>Eukaryota</taxon>
        <taxon>Sar</taxon>
        <taxon>Stramenopiles</taxon>
        <taxon>Oomycota</taxon>
        <taxon>Peronosporomycetes</taxon>
        <taxon>Pythiales</taxon>
        <taxon>Pythiaceae</taxon>
    </lineage>
</organism>
<dbReference type="Pfam" id="PF04818">
    <property type="entry name" value="CID"/>
    <property type="match status" value="1"/>
</dbReference>
<evidence type="ECO:0000259" key="2">
    <source>
        <dbReference type="Pfam" id="PF04818"/>
    </source>
</evidence>
<comment type="caution">
    <text evidence="3">The sequence shown here is derived from an EMBL/GenBank/DDBJ whole genome shotgun (WGS) entry which is preliminary data.</text>
</comment>
<proteinExistence type="predicted"/>